<evidence type="ECO:0000313" key="1">
    <source>
        <dbReference type="EMBL" id="GIY31985.1"/>
    </source>
</evidence>
<sequence>MSQNTLCLRSVSTLSRRPSRGRWRLKDAAVLTTPTRLVGRAFSRHDPLTGKLEEAIKIPSATLMLNRGRKRLHCVPDAR</sequence>
<organism evidence="1 2">
    <name type="scientific">Caerostris darwini</name>
    <dbReference type="NCBI Taxonomy" id="1538125"/>
    <lineage>
        <taxon>Eukaryota</taxon>
        <taxon>Metazoa</taxon>
        <taxon>Ecdysozoa</taxon>
        <taxon>Arthropoda</taxon>
        <taxon>Chelicerata</taxon>
        <taxon>Arachnida</taxon>
        <taxon>Araneae</taxon>
        <taxon>Araneomorphae</taxon>
        <taxon>Entelegynae</taxon>
        <taxon>Araneoidea</taxon>
        <taxon>Araneidae</taxon>
        <taxon>Caerostris</taxon>
    </lineage>
</organism>
<evidence type="ECO:0000313" key="2">
    <source>
        <dbReference type="Proteomes" id="UP001054837"/>
    </source>
</evidence>
<accession>A0AAV4SHK4</accession>
<protein>
    <submittedName>
        <fullName evidence="1">Uncharacterized protein</fullName>
    </submittedName>
</protein>
<dbReference type="EMBL" id="BPLQ01007740">
    <property type="protein sequence ID" value="GIY31985.1"/>
    <property type="molecule type" value="Genomic_DNA"/>
</dbReference>
<proteinExistence type="predicted"/>
<comment type="caution">
    <text evidence="1">The sequence shown here is derived from an EMBL/GenBank/DDBJ whole genome shotgun (WGS) entry which is preliminary data.</text>
</comment>
<dbReference type="Proteomes" id="UP001054837">
    <property type="component" value="Unassembled WGS sequence"/>
</dbReference>
<gene>
    <name evidence="1" type="ORF">CDAR_410981</name>
</gene>
<keyword evidence="2" id="KW-1185">Reference proteome</keyword>
<name>A0AAV4SHK4_9ARAC</name>
<reference evidence="1 2" key="1">
    <citation type="submission" date="2021-06" db="EMBL/GenBank/DDBJ databases">
        <title>Caerostris darwini draft genome.</title>
        <authorList>
            <person name="Kono N."/>
            <person name="Arakawa K."/>
        </authorList>
    </citation>
    <scope>NUCLEOTIDE SEQUENCE [LARGE SCALE GENOMIC DNA]</scope>
</reference>
<dbReference type="AlphaFoldDB" id="A0AAV4SHK4"/>